<dbReference type="AlphaFoldDB" id="A0A5B0NFU9"/>
<gene>
    <name evidence="2" type="ORF">PGT21_013137</name>
</gene>
<dbReference type="EMBL" id="VSWC01000105">
    <property type="protein sequence ID" value="KAA1086838.1"/>
    <property type="molecule type" value="Genomic_DNA"/>
</dbReference>
<name>A0A5B0NFU9_PUCGR</name>
<evidence type="ECO:0000313" key="3">
    <source>
        <dbReference type="Proteomes" id="UP000324748"/>
    </source>
</evidence>
<proteinExistence type="predicted"/>
<accession>A0A5B0NFU9</accession>
<evidence type="ECO:0000313" key="2">
    <source>
        <dbReference type="EMBL" id="KAA1086838.1"/>
    </source>
</evidence>
<evidence type="ECO:0000256" key="1">
    <source>
        <dbReference type="SAM" id="MobiDB-lite"/>
    </source>
</evidence>
<organism evidence="2 3">
    <name type="scientific">Puccinia graminis f. sp. tritici</name>
    <dbReference type="NCBI Taxonomy" id="56615"/>
    <lineage>
        <taxon>Eukaryota</taxon>
        <taxon>Fungi</taxon>
        <taxon>Dikarya</taxon>
        <taxon>Basidiomycota</taxon>
        <taxon>Pucciniomycotina</taxon>
        <taxon>Pucciniomycetes</taxon>
        <taxon>Pucciniales</taxon>
        <taxon>Pucciniaceae</taxon>
        <taxon>Puccinia</taxon>
    </lineage>
</organism>
<dbReference type="Proteomes" id="UP000324748">
    <property type="component" value="Unassembled WGS sequence"/>
</dbReference>
<protein>
    <submittedName>
        <fullName evidence="2">Uncharacterized protein</fullName>
    </submittedName>
</protein>
<reference evidence="2 3" key="1">
    <citation type="submission" date="2019-05" db="EMBL/GenBank/DDBJ databases">
        <title>Emergence of the Ug99 lineage of the wheat stem rust pathogen through somatic hybridization.</title>
        <authorList>
            <person name="Li F."/>
            <person name="Upadhyaya N.M."/>
            <person name="Sperschneider J."/>
            <person name="Matny O."/>
            <person name="Nguyen-Phuc H."/>
            <person name="Mago R."/>
            <person name="Raley C."/>
            <person name="Miller M.E."/>
            <person name="Silverstein K.A.T."/>
            <person name="Henningsen E."/>
            <person name="Hirsch C.D."/>
            <person name="Visser B."/>
            <person name="Pretorius Z.A."/>
            <person name="Steffenson B.J."/>
            <person name="Schwessinger B."/>
            <person name="Dodds P.N."/>
            <person name="Figueroa M."/>
        </authorList>
    </citation>
    <scope>NUCLEOTIDE SEQUENCE [LARGE SCALE GENOMIC DNA]</scope>
    <source>
        <strain evidence="2">21-0</strain>
    </source>
</reference>
<sequence>MRTVSSEDCVWMCKIHISTSEQNFHHRKTQQKPKCRQMGRAGEVMSCAPVAPTVFPGYGLQGSNLTNSEGPCGTVSPLRIKTKRDLAKLGKVVLSLFAYLHNDQNSGHLNCTVSGSLRASRIYGIGFSGSWYHHCVLLCREVESYELQCPSVSSNQKRTSNVLPTRATPTLAARQEAAGTLPVEPVSPLSADGQPNLKKPAEDRARPIRNQPGRT</sequence>
<feature type="region of interest" description="Disordered" evidence="1">
    <location>
        <begin position="172"/>
        <end position="215"/>
    </location>
</feature>
<keyword evidence="3" id="KW-1185">Reference proteome</keyword>
<comment type="caution">
    <text evidence="2">The sequence shown here is derived from an EMBL/GenBank/DDBJ whole genome shotgun (WGS) entry which is preliminary data.</text>
</comment>